<dbReference type="PANTHER" id="PTHR21266">
    <property type="entry name" value="IRON-SULFUR DOMAIN CONTAINING PROTEIN"/>
    <property type="match status" value="1"/>
</dbReference>
<dbReference type="Gene3D" id="3.90.380.10">
    <property type="entry name" value="Naphthalene 1,2-dioxygenase Alpha Subunit, Chain A, domain 1"/>
    <property type="match status" value="1"/>
</dbReference>
<dbReference type="CDD" id="cd03479">
    <property type="entry name" value="Rieske_RO_Alpha_PhDO_like"/>
    <property type="match status" value="1"/>
</dbReference>
<proteinExistence type="predicted"/>
<keyword evidence="4" id="KW-0408">Iron</keyword>
<dbReference type="SUPFAM" id="SSF50022">
    <property type="entry name" value="ISP domain"/>
    <property type="match status" value="1"/>
</dbReference>
<evidence type="ECO:0000256" key="3">
    <source>
        <dbReference type="ARBA" id="ARBA00023002"/>
    </source>
</evidence>
<dbReference type="Pfam" id="PF19301">
    <property type="entry name" value="LigXa_C"/>
    <property type="match status" value="1"/>
</dbReference>
<keyword evidence="8" id="KW-1185">Reference proteome</keyword>
<dbReference type="PROSITE" id="PS51296">
    <property type="entry name" value="RIESKE"/>
    <property type="match status" value="1"/>
</dbReference>
<evidence type="ECO:0000256" key="4">
    <source>
        <dbReference type="ARBA" id="ARBA00023004"/>
    </source>
</evidence>
<name>A0A512NKD1_9HYPH</name>
<keyword evidence="3" id="KW-0560">Oxidoreductase</keyword>
<evidence type="ECO:0000259" key="6">
    <source>
        <dbReference type="PROSITE" id="PS51296"/>
    </source>
</evidence>
<dbReference type="GO" id="GO:0016491">
    <property type="term" value="F:oxidoreductase activity"/>
    <property type="evidence" value="ECO:0007669"/>
    <property type="project" value="UniProtKB-KW"/>
</dbReference>
<gene>
    <name evidence="7" type="ORF">RSO01_65740</name>
</gene>
<evidence type="ECO:0000313" key="8">
    <source>
        <dbReference type="Proteomes" id="UP000321058"/>
    </source>
</evidence>
<evidence type="ECO:0000256" key="5">
    <source>
        <dbReference type="ARBA" id="ARBA00023014"/>
    </source>
</evidence>
<dbReference type="GO" id="GO:0051537">
    <property type="term" value="F:2 iron, 2 sulfur cluster binding"/>
    <property type="evidence" value="ECO:0007669"/>
    <property type="project" value="UniProtKB-KW"/>
</dbReference>
<protein>
    <submittedName>
        <fullName evidence="7">Ring-hydroxylating oxygenase subunit alpha</fullName>
    </submittedName>
</protein>
<dbReference type="OrthoDB" id="9800776at2"/>
<dbReference type="Proteomes" id="UP000321058">
    <property type="component" value="Unassembled WGS sequence"/>
</dbReference>
<reference evidence="7 8" key="1">
    <citation type="submission" date="2019-07" db="EMBL/GenBank/DDBJ databases">
        <title>Whole genome shotgun sequence of Reyranella soli NBRC 108950.</title>
        <authorList>
            <person name="Hosoyama A."/>
            <person name="Uohara A."/>
            <person name="Ohji S."/>
            <person name="Ichikawa N."/>
        </authorList>
    </citation>
    <scope>NUCLEOTIDE SEQUENCE [LARGE SCALE GENOMIC DNA]</scope>
    <source>
        <strain evidence="7 8">NBRC 108950</strain>
    </source>
</reference>
<dbReference type="SUPFAM" id="SSF55961">
    <property type="entry name" value="Bet v1-like"/>
    <property type="match status" value="1"/>
</dbReference>
<dbReference type="Pfam" id="PF00355">
    <property type="entry name" value="Rieske"/>
    <property type="match status" value="1"/>
</dbReference>
<evidence type="ECO:0000256" key="2">
    <source>
        <dbReference type="ARBA" id="ARBA00022723"/>
    </source>
</evidence>
<dbReference type="RefSeq" id="WP_147154790.1">
    <property type="nucleotide sequence ID" value="NZ_BKAJ01000129.1"/>
</dbReference>
<dbReference type="InterPro" id="IPR045623">
    <property type="entry name" value="LigXa_C"/>
</dbReference>
<organism evidence="7 8">
    <name type="scientific">Reyranella soli</name>
    <dbReference type="NCBI Taxonomy" id="1230389"/>
    <lineage>
        <taxon>Bacteria</taxon>
        <taxon>Pseudomonadati</taxon>
        <taxon>Pseudomonadota</taxon>
        <taxon>Alphaproteobacteria</taxon>
        <taxon>Hyphomicrobiales</taxon>
        <taxon>Reyranellaceae</taxon>
        <taxon>Reyranella</taxon>
    </lineage>
</organism>
<dbReference type="InterPro" id="IPR036922">
    <property type="entry name" value="Rieske_2Fe-2S_sf"/>
</dbReference>
<dbReference type="PROSITE" id="PS00570">
    <property type="entry name" value="RING_HYDROXYL_ALPHA"/>
    <property type="match status" value="1"/>
</dbReference>
<dbReference type="AlphaFoldDB" id="A0A512NKD1"/>
<dbReference type="PANTHER" id="PTHR21266:SF59">
    <property type="entry name" value="BLR4922 PROTEIN"/>
    <property type="match status" value="1"/>
</dbReference>
<comment type="caution">
    <text evidence="7">The sequence shown here is derived from an EMBL/GenBank/DDBJ whole genome shotgun (WGS) entry which is preliminary data.</text>
</comment>
<keyword evidence="2" id="KW-0479">Metal-binding</keyword>
<feature type="domain" description="Rieske" evidence="6">
    <location>
        <begin position="27"/>
        <end position="134"/>
    </location>
</feature>
<keyword evidence="1" id="KW-0001">2Fe-2S</keyword>
<keyword evidence="5" id="KW-0411">Iron-sulfur</keyword>
<dbReference type="InterPro" id="IPR050584">
    <property type="entry name" value="Cholesterol_7-desaturase"/>
</dbReference>
<dbReference type="EMBL" id="BKAJ01000129">
    <property type="protein sequence ID" value="GEP59408.1"/>
    <property type="molecule type" value="Genomic_DNA"/>
</dbReference>
<dbReference type="InterPro" id="IPR017941">
    <property type="entry name" value="Rieske_2Fe-2S"/>
</dbReference>
<dbReference type="GO" id="GO:0005506">
    <property type="term" value="F:iron ion binding"/>
    <property type="evidence" value="ECO:0007669"/>
    <property type="project" value="InterPro"/>
</dbReference>
<dbReference type="Gene3D" id="2.102.10.10">
    <property type="entry name" value="Rieske [2Fe-2S] iron-sulphur domain"/>
    <property type="match status" value="1"/>
</dbReference>
<accession>A0A512NKD1</accession>
<evidence type="ECO:0000256" key="1">
    <source>
        <dbReference type="ARBA" id="ARBA00022714"/>
    </source>
</evidence>
<dbReference type="InterPro" id="IPR015881">
    <property type="entry name" value="ARHD_Rieske_2Fe_2S"/>
</dbReference>
<evidence type="ECO:0000313" key="7">
    <source>
        <dbReference type="EMBL" id="GEP59408.1"/>
    </source>
</evidence>
<sequence>MLSKTDNEFLTRSGPGTPMGDLLRRFWMPALLSDELPERDGPPKKIRLLGEDLLAFRSTDGRVGIVEPHCPHRGANLYYGRNEECGLRCAFHGWKFDVDGNCVDLPTSPPESTYKDTIKLLAYPTREWADMVWVYMGPREHMPELPQLELGLVPAGGRYVSKKWQDCNWVQSLEGAIDTAHFSFLHKVPAQDEKTKLEIFRSTSAIGAGQELADRIRWVMDDPRPKFAIAGHDTGLVIGAARKTDSADKYWRISQFLMPNHALVPVAFPGDVYHGQCWVPVDDVNCWIYTYSWLPDRPFTNSEREKYAKGLSLHAEVDLNYVPVRNIHNDYGLDRTKQKTESFTGIMGVSEQDAAIQDSQGPIQDRTREHLGPTDIGIVEFRKLIMGAARALQQGDEPKSTRAAKKYAVRSGGWVAGPDKDLLAVMTERFGHRHGYVGNEYGLGE</sequence>